<dbReference type="GO" id="GO:0008240">
    <property type="term" value="F:tripeptidyl-peptidase activity"/>
    <property type="evidence" value="ECO:0007669"/>
    <property type="project" value="UniProtKB-EC"/>
</dbReference>
<evidence type="ECO:0000256" key="12">
    <source>
        <dbReference type="SAM" id="MobiDB-lite"/>
    </source>
</evidence>
<dbReference type="InterPro" id="IPR036852">
    <property type="entry name" value="Peptidase_S8/S53_dom_sf"/>
</dbReference>
<dbReference type="GeneID" id="63690662"/>
<accession>M5FZ63</accession>
<dbReference type="PANTHER" id="PTHR14218">
    <property type="entry name" value="PROTEASE S8 TRIPEPTIDYL PEPTIDASE I CLN2"/>
    <property type="match status" value="1"/>
</dbReference>
<dbReference type="OrthoDB" id="409122at2759"/>
<evidence type="ECO:0000256" key="11">
    <source>
        <dbReference type="PROSITE-ProRule" id="PRU01032"/>
    </source>
</evidence>
<organism evidence="15 16">
    <name type="scientific">Dacryopinax primogenitus (strain DJM 731)</name>
    <name type="common">Brown rot fungus</name>
    <dbReference type="NCBI Taxonomy" id="1858805"/>
    <lineage>
        <taxon>Eukaryota</taxon>
        <taxon>Fungi</taxon>
        <taxon>Dikarya</taxon>
        <taxon>Basidiomycota</taxon>
        <taxon>Agaricomycotina</taxon>
        <taxon>Dacrymycetes</taxon>
        <taxon>Dacrymycetales</taxon>
        <taxon>Dacrymycetaceae</taxon>
        <taxon>Dacryopinax</taxon>
    </lineage>
</organism>
<comment type="catalytic activity">
    <reaction evidence="1">
        <text>Release of an N-terminal tripeptide from a polypeptide.</text>
        <dbReference type="EC" id="3.4.14.10"/>
    </reaction>
</comment>
<evidence type="ECO:0000256" key="5">
    <source>
        <dbReference type="ARBA" id="ARBA00022670"/>
    </source>
</evidence>
<keyword evidence="7 11" id="KW-0378">Hydrolase</keyword>
<dbReference type="AlphaFoldDB" id="M5FZ63"/>
<gene>
    <name evidence="15" type="ORF">DACRYDRAFT_59966</name>
</gene>
<dbReference type="InterPro" id="IPR030400">
    <property type="entry name" value="Sedolisin_dom"/>
</dbReference>
<dbReference type="SUPFAM" id="SSF52743">
    <property type="entry name" value="Subtilisin-like"/>
    <property type="match status" value="1"/>
</dbReference>
<dbReference type="RefSeq" id="XP_040623680.1">
    <property type="nucleotide sequence ID" value="XM_040775600.1"/>
</dbReference>
<evidence type="ECO:0000256" key="7">
    <source>
        <dbReference type="ARBA" id="ARBA00022801"/>
    </source>
</evidence>
<evidence type="ECO:0000256" key="6">
    <source>
        <dbReference type="ARBA" id="ARBA00022723"/>
    </source>
</evidence>
<keyword evidence="16" id="KW-1185">Reference proteome</keyword>
<comment type="cofactor">
    <cofactor evidence="11">
        <name>Ca(2+)</name>
        <dbReference type="ChEBI" id="CHEBI:29108"/>
    </cofactor>
    <text evidence="11">Binds 1 Ca(2+) ion per subunit.</text>
</comment>
<dbReference type="GO" id="GO:0005576">
    <property type="term" value="C:extracellular region"/>
    <property type="evidence" value="ECO:0007669"/>
    <property type="project" value="UniProtKB-SubCell"/>
</dbReference>
<dbReference type="Pfam" id="PF00082">
    <property type="entry name" value="Peptidase_S8"/>
    <property type="match status" value="1"/>
</dbReference>
<keyword evidence="9 11" id="KW-0106">Calcium</keyword>
<comment type="function">
    <text evidence="2">Secreted tripeptidyl-peptidase which degrades proteins at acidic pHs and is involved in virulence.</text>
</comment>
<feature type="region of interest" description="Disordered" evidence="12">
    <location>
        <begin position="196"/>
        <end position="226"/>
    </location>
</feature>
<evidence type="ECO:0000256" key="3">
    <source>
        <dbReference type="ARBA" id="ARBA00004239"/>
    </source>
</evidence>
<dbReference type="CDD" id="cd11377">
    <property type="entry name" value="Pro-peptidase_S53"/>
    <property type="match status" value="1"/>
</dbReference>
<feature type="active site" description="Charge relay system" evidence="11">
    <location>
        <position position="321"/>
    </location>
</feature>
<evidence type="ECO:0000259" key="14">
    <source>
        <dbReference type="PROSITE" id="PS51695"/>
    </source>
</evidence>
<reference evidence="15 16" key="1">
    <citation type="journal article" date="2012" name="Science">
        <title>The Paleozoic origin of enzymatic lignin decomposition reconstructed from 31 fungal genomes.</title>
        <authorList>
            <person name="Floudas D."/>
            <person name="Binder M."/>
            <person name="Riley R."/>
            <person name="Barry K."/>
            <person name="Blanchette R.A."/>
            <person name="Henrissat B."/>
            <person name="Martinez A.T."/>
            <person name="Otillar R."/>
            <person name="Spatafora J.W."/>
            <person name="Yadav J.S."/>
            <person name="Aerts A."/>
            <person name="Benoit I."/>
            <person name="Boyd A."/>
            <person name="Carlson A."/>
            <person name="Copeland A."/>
            <person name="Coutinho P.M."/>
            <person name="de Vries R.P."/>
            <person name="Ferreira P."/>
            <person name="Findley K."/>
            <person name="Foster B."/>
            <person name="Gaskell J."/>
            <person name="Glotzer D."/>
            <person name="Gorecki P."/>
            <person name="Heitman J."/>
            <person name="Hesse C."/>
            <person name="Hori C."/>
            <person name="Igarashi K."/>
            <person name="Jurgens J.A."/>
            <person name="Kallen N."/>
            <person name="Kersten P."/>
            <person name="Kohler A."/>
            <person name="Kuees U."/>
            <person name="Kumar T.K.A."/>
            <person name="Kuo A."/>
            <person name="LaButti K."/>
            <person name="Larrondo L.F."/>
            <person name="Lindquist E."/>
            <person name="Ling A."/>
            <person name="Lombard V."/>
            <person name="Lucas S."/>
            <person name="Lundell T."/>
            <person name="Martin R."/>
            <person name="McLaughlin D.J."/>
            <person name="Morgenstern I."/>
            <person name="Morin E."/>
            <person name="Murat C."/>
            <person name="Nagy L.G."/>
            <person name="Nolan M."/>
            <person name="Ohm R.A."/>
            <person name="Patyshakuliyeva A."/>
            <person name="Rokas A."/>
            <person name="Ruiz-Duenas F.J."/>
            <person name="Sabat G."/>
            <person name="Salamov A."/>
            <person name="Samejima M."/>
            <person name="Schmutz J."/>
            <person name="Slot J.C."/>
            <person name="St John F."/>
            <person name="Stenlid J."/>
            <person name="Sun H."/>
            <person name="Sun S."/>
            <person name="Syed K."/>
            <person name="Tsang A."/>
            <person name="Wiebenga A."/>
            <person name="Young D."/>
            <person name="Pisabarro A."/>
            <person name="Eastwood D.C."/>
            <person name="Martin F."/>
            <person name="Cullen D."/>
            <person name="Grigoriev I.V."/>
            <person name="Hibbett D.S."/>
        </authorList>
    </citation>
    <scope>NUCLEOTIDE SEQUENCE [LARGE SCALE GENOMIC DNA]</scope>
    <source>
        <strain evidence="15 16">DJM-731 SS1</strain>
    </source>
</reference>
<name>M5FZ63_DACPD</name>
<keyword evidence="13" id="KW-0732">Signal</keyword>
<feature type="chain" id="PRO_5004067449" description="tripeptidyl-peptidase II" evidence="13">
    <location>
        <begin position="17"/>
        <end position="643"/>
    </location>
</feature>
<feature type="binding site" evidence="11">
    <location>
        <position position="602"/>
    </location>
    <ligand>
        <name>Ca(2+)</name>
        <dbReference type="ChEBI" id="CHEBI:29108"/>
    </ligand>
</feature>
<evidence type="ECO:0000256" key="1">
    <source>
        <dbReference type="ARBA" id="ARBA00001910"/>
    </source>
</evidence>
<dbReference type="EMBL" id="JH795880">
    <property type="protein sequence ID" value="EJT96782.1"/>
    <property type="molecule type" value="Genomic_DNA"/>
</dbReference>
<evidence type="ECO:0000256" key="9">
    <source>
        <dbReference type="ARBA" id="ARBA00022837"/>
    </source>
</evidence>
<evidence type="ECO:0000256" key="8">
    <source>
        <dbReference type="ARBA" id="ARBA00022825"/>
    </source>
</evidence>
<evidence type="ECO:0000313" key="15">
    <source>
        <dbReference type="EMBL" id="EJT96782.1"/>
    </source>
</evidence>
<keyword evidence="10" id="KW-0865">Zymogen</keyword>
<feature type="active site" description="Charge relay system" evidence="11">
    <location>
        <position position="560"/>
    </location>
</feature>
<keyword evidence="5 11" id="KW-0645">Protease</keyword>
<sequence>MYLLLFFPLLVLPALSVLHEERRSIPSSYARSLDPPAPDTPLPSPLRFFLQQSNVHLGPSALLNVSSPSSPFFRKHWTKKQVDAFFAPEPKRAEAVERWLASQGIPQGKIRRSRSGGSVDVHGLSVSEAQSLLNTSYSVYTHQERGTTHLGCTEYHLPEEVAEHVDFVYPTLQFDGHAHKQGVTIPLSARESAMRISGQEPKEKKRGKVGLGVPGSGSLPKQGEQLSTDQLNGGISVCGEFIVPECLQELYNYPAPNLSAPSYPSEHLGIVEYTPQSYLPNDLEMFFGYYLSPGVGERPTLYSIDGGYPQDEYLGFEYQGESSLDLEYAMALSWPEIPMLYQVGDLSGSASFGNFLNALDGSYCGENDPSVDETFPNSYWPYPEDCGTVPQATVISTSYNYNEFDLPVSYMERQCHEYLKLGLEGITVVFSSGDYGVGGNMGMCMDDTTGAMFTPSFPSTCPWVLSVGATQIPYGTTTPFTTPEVACEDVIVSGGGFSNVFSRPGYQDDQVAGWSDNYGPVGLGYDYNTDSMRGYPDISANGAGYVVAADGEFLLLYGTSASAPVIASMLAKINSELASQGNAPIGFINSVIYANPDRVHDIISGSNPGCGTKGFSTTPGWDPVTGMGTLNFEKLLEFYMALG</sequence>
<dbReference type="GO" id="GO:0004252">
    <property type="term" value="F:serine-type endopeptidase activity"/>
    <property type="evidence" value="ECO:0007669"/>
    <property type="project" value="UniProtKB-UniRule"/>
</dbReference>
<dbReference type="EC" id="3.4.14.10" evidence="4"/>
<dbReference type="InterPro" id="IPR050819">
    <property type="entry name" value="Tripeptidyl-peptidase_I"/>
</dbReference>
<evidence type="ECO:0000313" key="16">
    <source>
        <dbReference type="Proteomes" id="UP000030653"/>
    </source>
</evidence>
<comment type="subcellular location">
    <subcellularLocation>
        <location evidence="3">Secreted</location>
        <location evidence="3">Extracellular space</location>
    </subcellularLocation>
</comment>
<dbReference type="InterPro" id="IPR015366">
    <property type="entry name" value="S53_propep"/>
</dbReference>
<dbReference type="Pfam" id="PF09286">
    <property type="entry name" value="Pro-kuma_activ"/>
    <property type="match status" value="1"/>
</dbReference>
<dbReference type="GO" id="GO:0006508">
    <property type="term" value="P:proteolysis"/>
    <property type="evidence" value="ECO:0007669"/>
    <property type="project" value="UniProtKB-KW"/>
</dbReference>
<dbReference type="HOGENOM" id="CLU_013783_4_0_1"/>
<feature type="binding site" evidence="11">
    <location>
        <position position="620"/>
    </location>
    <ligand>
        <name>Ca(2+)</name>
        <dbReference type="ChEBI" id="CHEBI:29108"/>
    </ligand>
</feature>
<dbReference type="GO" id="GO:0046872">
    <property type="term" value="F:metal ion binding"/>
    <property type="evidence" value="ECO:0007669"/>
    <property type="project" value="UniProtKB-UniRule"/>
</dbReference>
<dbReference type="STRING" id="1858805.M5FZ63"/>
<dbReference type="PROSITE" id="PS51695">
    <property type="entry name" value="SEDOLISIN"/>
    <property type="match status" value="1"/>
</dbReference>
<dbReference type="PANTHER" id="PTHR14218:SF19">
    <property type="entry name" value="SERINE PROTEASE AORO, PUTATIVE (AFU_ORTHOLOGUE AFUA_6G10250)-RELATED"/>
    <property type="match status" value="1"/>
</dbReference>
<feature type="binding site" evidence="11">
    <location>
        <position position="601"/>
    </location>
    <ligand>
        <name>Ca(2+)</name>
        <dbReference type="ChEBI" id="CHEBI:29108"/>
    </ligand>
</feature>
<evidence type="ECO:0000256" key="13">
    <source>
        <dbReference type="SAM" id="SignalP"/>
    </source>
</evidence>
<dbReference type="Gene3D" id="3.40.50.200">
    <property type="entry name" value="Peptidase S8/S53 domain"/>
    <property type="match status" value="1"/>
</dbReference>
<feature type="binding site" evidence="11">
    <location>
        <position position="622"/>
    </location>
    <ligand>
        <name>Ca(2+)</name>
        <dbReference type="ChEBI" id="CHEBI:29108"/>
    </ligand>
</feature>
<evidence type="ECO:0000256" key="4">
    <source>
        <dbReference type="ARBA" id="ARBA00012462"/>
    </source>
</evidence>
<dbReference type="Proteomes" id="UP000030653">
    <property type="component" value="Unassembled WGS sequence"/>
</dbReference>
<feature type="active site" description="Charge relay system" evidence="11">
    <location>
        <position position="325"/>
    </location>
</feature>
<feature type="signal peptide" evidence="13">
    <location>
        <begin position="1"/>
        <end position="16"/>
    </location>
</feature>
<protein>
    <recommendedName>
        <fullName evidence="4">tripeptidyl-peptidase II</fullName>
        <ecNumber evidence="4">3.4.14.10</ecNumber>
    </recommendedName>
</protein>
<dbReference type="SMART" id="SM00944">
    <property type="entry name" value="Pro-kuma_activ"/>
    <property type="match status" value="1"/>
</dbReference>
<evidence type="ECO:0000256" key="2">
    <source>
        <dbReference type="ARBA" id="ARBA00002451"/>
    </source>
</evidence>
<dbReference type="CDD" id="cd04056">
    <property type="entry name" value="Peptidases_S53"/>
    <property type="match status" value="1"/>
</dbReference>
<feature type="domain" description="Peptidase S53" evidence="14">
    <location>
        <begin position="241"/>
        <end position="642"/>
    </location>
</feature>
<dbReference type="SUPFAM" id="SSF54897">
    <property type="entry name" value="Protease propeptides/inhibitors"/>
    <property type="match status" value="1"/>
</dbReference>
<dbReference type="InterPro" id="IPR000209">
    <property type="entry name" value="Peptidase_S8/S53_dom"/>
</dbReference>
<keyword evidence="6 11" id="KW-0479">Metal-binding</keyword>
<evidence type="ECO:0000256" key="10">
    <source>
        <dbReference type="ARBA" id="ARBA00023145"/>
    </source>
</evidence>
<proteinExistence type="predicted"/>
<keyword evidence="8 11" id="KW-0720">Serine protease</keyword>